<evidence type="ECO:0000313" key="3">
    <source>
        <dbReference type="Proteomes" id="UP000230233"/>
    </source>
</evidence>
<name>A0A2G5VBN2_9PELO</name>
<dbReference type="Proteomes" id="UP000230233">
    <property type="component" value="Chromosome II"/>
</dbReference>
<reference evidence="3" key="1">
    <citation type="submission" date="2017-10" db="EMBL/GenBank/DDBJ databases">
        <title>Rapid genome shrinkage in a self-fertile nematode reveals novel sperm competition proteins.</title>
        <authorList>
            <person name="Yin D."/>
            <person name="Schwarz E.M."/>
            <person name="Thomas C.G."/>
            <person name="Felde R.L."/>
            <person name="Korf I.F."/>
            <person name="Cutter A.D."/>
            <person name="Schartner C.M."/>
            <person name="Ralston E.J."/>
            <person name="Meyer B.J."/>
            <person name="Haag E.S."/>
        </authorList>
    </citation>
    <scope>NUCLEOTIDE SEQUENCE [LARGE SCALE GENOMIC DNA]</scope>
    <source>
        <strain evidence="3">JU1422</strain>
    </source>
</reference>
<evidence type="ECO:0000256" key="1">
    <source>
        <dbReference type="SAM" id="MobiDB-lite"/>
    </source>
</evidence>
<evidence type="ECO:0000313" key="2">
    <source>
        <dbReference type="EMBL" id="PIC49164.1"/>
    </source>
</evidence>
<comment type="caution">
    <text evidence="2">The sequence shown here is derived from an EMBL/GenBank/DDBJ whole genome shotgun (WGS) entry which is preliminary data.</text>
</comment>
<keyword evidence="3" id="KW-1185">Reference proteome</keyword>
<feature type="region of interest" description="Disordered" evidence="1">
    <location>
        <begin position="66"/>
        <end position="102"/>
    </location>
</feature>
<dbReference type="AlphaFoldDB" id="A0A2G5VBN2"/>
<gene>
    <name evidence="2" type="primary">Cnig_chr_II.g7857</name>
    <name evidence="2" type="ORF">B9Z55_007857</name>
</gene>
<dbReference type="EMBL" id="PDUG01000002">
    <property type="protein sequence ID" value="PIC49164.1"/>
    <property type="molecule type" value="Genomic_DNA"/>
</dbReference>
<protein>
    <submittedName>
        <fullName evidence="2">Uncharacterized protein</fullName>
    </submittedName>
</protein>
<feature type="compositionally biased region" description="Basic and acidic residues" evidence="1">
    <location>
        <begin position="82"/>
        <end position="93"/>
    </location>
</feature>
<sequence length="102" mass="11438">MPTLPTDSQALIRTTQSISIQRINNGEFILGPRISFDKITFPDDHFLHGGLTFSLIFLKIIERKRKSEDAENGTPPKQQSLDSKRGSALDDKQNPQGPSSWD</sequence>
<accession>A0A2G5VBN2</accession>
<organism evidence="2 3">
    <name type="scientific">Caenorhabditis nigoni</name>
    <dbReference type="NCBI Taxonomy" id="1611254"/>
    <lineage>
        <taxon>Eukaryota</taxon>
        <taxon>Metazoa</taxon>
        <taxon>Ecdysozoa</taxon>
        <taxon>Nematoda</taxon>
        <taxon>Chromadorea</taxon>
        <taxon>Rhabditida</taxon>
        <taxon>Rhabditina</taxon>
        <taxon>Rhabditomorpha</taxon>
        <taxon>Rhabditoidea</taxon>
        <taxon>Rhabditidae</taxon>
        <taxon>Peloderinae</taxon>
        <taxon>Caenorhabditis</taxon>
    </lineage>
</organism>
<proteinExistence type="predicted"/>